<sequence>MNIIIGFLLVLLTACVSCNPVRRIDMKNETADTVKFIWRLNEDSLMNNPFLLSNSKKLEFTLYPPKVKAIKMSFGEGNWSPKDVQKLVGFLESFEIISPSQHIKIDSLPMLKDFLLARRRGIGGARIEIAVMRPVLNDKDAMTH</sequence>
<accession>A0A5B8UF73</accession>
<gene>
    <name evidence="1" type="ORF">FSB75_04115</name>
</gene>
<dbReference type="KEGG" id="fgg:FSB75_04115"/>
<evidence type="ECO:0000313" key="2">
    <source>
        <dbReference type="Proteomes" id="UP000321204"/>
    </source>
</evidence>
<dbReference type="EMBL" id="CP042433">
    <property type="protein sequence ID" value="QEC55123.1"/>
    <property type="molecule type" value="Genomic_DNA"/>
</dbReference>
<name>A0A5B8UF73_9BACT</name>
<reference evidence="1 2" key="1">
    <citation type="journal article" date="2015" name="Int. J. Syst. Evol. Microbiol.">
        <title>Flavisolibacter ginsenosidimutans sp. nov., with ginsenoside-converting activity isolated from soil used for cultivating ginseng.</title>
        <authorList>
            <person name="Zhao Y."/>
            <person name="Liu Q."/>
            <person name="Kang M.S."/>
            <person name="Jin F."/>
            <person name="Yu H."/>
            <person name="Im W.T."/>
        </authorList>
    </citation>
    <scope>NUCLEOTIDE SEQUENCE [LARGE SCALE GENOMIC DNA]</scope>
    <source>
        <strain evidence="1 2">Gsoil 636</strain>
    </source>
</reference>
<dbReference type="RefSeq" id="WP_146783190.1">
    <property type="nucleotide sequence ID" value="NZ_BAABIO010000006.1"/>
</dbReference>
<dbReference type="OrthoDB" id="9879438at2"/>
<dbReference type="AlphaFoldDB" id="A0A5B8UF73"/>
<protein>
    <submittedName>
        <fullName evidence="1">Uncharacterized protein</fullName>
    </submittedName>
</protein>
<dbReference type="Proteomes" id="UP000321204">
    <property type="component" value="Chromosome"/>
</dbReference>
<organism evidence="1 2">
    <name type="scientific">Flavisolibacter ginsenosidimutans</name>
    <dbReference type="NCBI Taxonomy" id="661481"/>
    <lineage>
        <taxon>Bacteria</taxon>
        <taxon>Pseudomonadati</taxon>
        <taxon>Bacteroidota</taxon>
        <taxon>Chitinophagia</taxon>
        <taxon>Chitinophagales</taxon>
        <taxon>Chitinophagaceae</taxon>
        <taxon>Flavisolibacter</taxon>
    </lineage>
</organism>
<proteinExistence type="predicted"/>
<keyword evidence="2" id="KW-1185">Reference proteome</keyword>
<evidence type="ECO:0000313" key="1">
    <source>
        <dbReference type="EMBL" id="QEC55123.1"/>
    </source>
</evidence>